<protein>
    <submittedName>
        <fullName evidence="2">Uncharacterized protein</fullName>
    </submittedName>
</protein>
<evidence type="ECO:0000256" key="1">
    <source>
        <dbReference type="SAM" id="MobiDB-lite"/>
    </source>
</evidence>
<gene>
    <name evidence="2" type="ORF">AXF42_Ash021574</name>
</gene>
<reference evidence="2 3" key="1">
    <citation type="journal article" date="2017" name="Nature">
        <title>The Apostasia genome and the evolution of orchids.</title>
        <authorList>
            <person name="Zhang G.Q."/>
            <person name="Liu K.W."/>
            <person name="Li Z."/>
            <person name="Lohaus R."/>
            <person name="Hsiao Y.Y."/>
            <person name="Niu S.C."/>
            <person name="Wang J.Y."/>
            <person name="Lin Y.C."/>
            <person name="Xu Q."/>
            <person name="Chen L.J."/>
            <person name="Yoshida K."/>
            <person name="Fujiwara S."/>
            <person name="Wang Z.W."/>
            <person name="Zhang Y.Q."/>
            <person name="Mitsuda N."/>
            <person name="Wang M."/>
            <person name="Liu G.H."/>
            <person name="Pecoraro L."/>
            <person name="Huang H.X."/>
            <person name="Xiao X.J."/>
            <person name="Lin M."/>
            <person name="Wu X.Y."/>
            <person name="Wu W.L."/>
            <person name="Chen Y.Y."/>
            <person name="Chang S.B."/>
            <person name="Sakamoto S."/>
            <person name="Ohme-Takagi M."/>
            <person name="Yagi M."/>
            <person name="Zeng S.J."/>
            <person name="Shen C.Y."/>
            <person name="Yeh C.M."/>
            <person name="Luo Y.B."/>
            <person name="Tsai W.C."/>
            <person name="Van de Peer Y."/>
            <person name="Liu Z.J."/>
        </authorList>
    </citation>
    <scope>NUCLEOTIDE SEQUENCE [LARGE SCALE GENOMIC DNA]</scope>
    <source>
        <strain evidence="3">cv. Shenzhen</strain>
        <tissue evidence="2">Stem</tissue>
    </source>
</reference>
<keyword evidence="3" id="KW-1185">Reference proteome</keyword>
<feature type="compositionally biased region" description="Basic and acidic residues" evidence="1">
    <location>
        <begin position="1"/>
        <end position="19"/>
    </location>
</feature>
<dbReference type="AlphaFoldDB" id="A0A2H9ZYL2"/>
<organism evidence="2 3">
    <name type="scientific">Apostasia shenzhenica</name>
    <dbReference type="NCBI Taxonomy" id="1088818"/>
    <lineage>
        <taxon>Eukaryota</taxon>
        <taxon>Viridiplantae</taxon>
        <taxon>Streptophyta</taxon>
        <taxon>Embryophyta</taxon>
        <taxon>Tracheophyta</taxon>
        <taxon>Spermatophyta</taxon>
        <taxon>Magnoliopsida</taxon>
        <taxon>Liliopsida</taxon>
        <taxon>Asparagales</taxon>
        <taxon>Orchidaceae</taxon>
        <taxon>Apostasioideae</taxon>
        <taxon>Apostasia</taxon>
    </lineage>
</organism>
<name>A0A2H9ZYL2_9ASPA</name>
<dbReference type="Proteomes" id="UP000236161">
    <property type="component" value="Unassembled WGS sequence"/>
</dbReference>
<dbReference type="EMBL" id="KZ452535">
    <property type="protein sequence ID" value="PKA48374.1"/>
    <property type="molecule type" value="Genomic_DNA"/>
</dbReference>
<accession>A0A2H9ZYL2</accession>
<evidence type="ECO:0000313" key="3">
    <source>
        <dbReference type="Proteomes" id="UP000236161"/>
    </source>
</evidence>
<proteinExistence type="predicted"/>
<sequence length="88" mass="9659">MISRGRPQELDNLKNEKKVMSNASSFSPLPLLPHPNGASGVPLEVAIWNFDLKLRAVNEFSIANLLLENRVVTTPFSTNGLYSGHQGL</sequence>
<feature type="region of interest" description="Disordered" evidence="1">
    <location>
        <begin position="1"/>
        <end position="21"/>
    </location>
</feature>
<evidence type="ECO:0000313" key="2">
    <source>
        <dbReference type="EMBL" id="PKA48374.1"/>
    </source>
</evidence>